<keyword evidence="2" id="KW-1185">Reference proteome</keyword>
<dbReference type="EMBL" id="JTLZ01000004">
    <property type="protein sequence ID" value="KHO26833.1"/>
    <property type="molecule type" value="Genomic_DNA"/>
</dbReference>
<organism evidence="1 2">
    <name type="scientific">Mycolicibacterium setense</name>
    <dbReference type="NCBI Taxonomy" id="431269"/>
    <lineage>
        <taxon>Bacteria</taxon>
        <taxon>Bacillati</taxon>
        <taxon>Actinomycetota</taxon>
        <taxon>Actinomycetes</taxon>
        <taxon>Mycobacteriales</taxon>
        <taxon>Mycobacteriaceae</taxon>
        <taxon>Mycolicibacterium</taxon>
    </lineage>
</organism>
<sequence>MQVRVWGPQLLDDGSEGERDLDYRWRNTRDLGPVKYRDLPRVVAERLMDYNTDNGFTVLPEQQ</sequence>
<evidence type="ECO:0000313" key="2">
    <source>
        <dbReference type="Proteomes" id="UP000031004"/>
    </source>
</evidence>
<proteinExistence type="predicted"/>
<dbReference type="Proteomes" id="UP000031004">
    <property type="component" value="Unassembled WGS sequence"/>
</dbReference>
<dbReference type="RefSeq" id="WP_039315173.1">
    <property type="nucleotide sequence ID" value="NZ_JTLZ01000004.1"/>
</dbReference>
<name>A0ABR4YZ09_9MYCO</name>
<reference evidence="1 2" key="1">
    <citation type="submission" date="2014-11" db="EMBL/GenBank/DDBJ databases">
        <title>Mycobacterium setense Manresensis Genome.</title>
        <authorList>
            <person name="Rech G."/>
            <person name="Sumoy L."/>
        </authorList>
    </citation>
    <scope>NUCLEOTIDE SEQUENCE [LARGE SCALE GENOMIC DNA]</scope>
    <source>
        <strain evidence="1 2">Manresensis</strain>
    </source>
</reference>
<gene>
    <name evidence="1" type="ORF">QQ44_04485</name>
</gene>
<comment type="caution">
    <text evidence="1">The sequence shown here is derived from an EMBL/GenBank/DDBJ whole genome shotgun (WGS) entry which is preliminary data.</text>
</comment>
<protein>
    <submittedName>
        <fullName evidence="1">Uncharacterized protein</fullName>
    </submittedName>
</protein>
<accession>A0ABR4YZ09</accession>
<evidence type="ECO:0000313" key="1">
    <source>
        <dbReference type="EMBL" id="KHO26833.1"/>
    </source>
</evidence>